<sequence>MDIISTDRLILRTVLDTDIDVLHDLIFSNPEVMSQAFSGNTLTTEETKHFVDANFDHNGNGRQLGILALKSDNTVIGFSGLLACSTLGQKDFEIGFVLGKEHWGKGYASEIGHAQIEYGLRSLGCQRLLALVAPKNKASSSVLNKIGMQLHSTCEIKDRGTKDIYVIEANS</sequence>
<dbReference type="PANTHER" id="PTHR43792:SF1">
    <property type="entry name" value="N-ACETYLTRANSFERASE DOMAIN-CONTAINING PROTEIN"/>
    <property type="match status" value="1"/>
</dbReference>
<dbReference type="OrthoDB" id="9801656at2"/>
<dbReference type="PROSITE" id="PS51186">
    <property type="entry name" value="GNAT"/>
    <property type="match status" value="1"/>
</dbReference>
<dbReference type="Gene3D" id="3.40.630.30">
    <property type="match status" value="1"/>
</dbReference>
<feature type="domain" description="N-acetyltransferase" evidence="1">
    <location>
        <begin position="9"/>
        <end position="170"/>
    </location>
</feature>
<keyword evidence="3" id="KW-1185">Reference proteome</keyword>
<dbReference type="SUPFAM" id="SSF55729">
    <property type="entry name" value="Acyl-CoA N-acyltransferases (Nat)"/>
    <property type="match status" value="1"/>
</dbReference>
<reference evidence="2 3" key="1">
    <citation type="submission" date="2019-03" db="EMBL/GenBank/DDBJ databases">
        <title>Genomic Encyclopedia of Type Strains, Phase IV (KMG-IV): sequencing the most valuable type-strain genomes for metagenomic binning, comparative biology and taxonomic classification.</title>
        <authorList>
            <person name="Goeker M."/>
        </authorList>
    </citation>
    <scope>NUCLEOTIDE SEQUENCE [LARGE SCALE GENOMIC DNA]</scope>
    <source>
        <strain evidence="2 3">DSM 24830</strain>
    </source>
</reference>
<dbReference type="PANTHER" id="PTHR43792">
    <property type="entry name" value="GNAT FAMILY, PUTATIVE (AFU_ORTHOLOGUE AFUA_3G00765)-RELATED-RELATED"/>
    <property type="match status" value="1"/>
</dbReference>
<evidence type="ECO:0000313" key="3">
    <source>
        <dbReference type="Proteomes" id="UP000294887"/>
    </source>
</evidence>
<dbReference type="InterPro" id="IPR051531">
    <property type="entry name" value="N-acetyltransferase"/>
</dbReference>
<evidence type="ECO:0000313" key="2">
    <source>
        <dbReference type="EMBL" id="TCJ83227.1"/>
    </source>
</evidence>
<dbReference type="AlphaFoldDB" id="A0A4R1EPK1"/>
<name>A0A4R1EPK1_9GAMM</name>
<dbReference type="Pfam" id="PF13302">
    <property type="entry name" value="Acetyltransf_3"/>
    <property type="match status" value="1"/>
</dbReference>
<dbReference type="Proteomes" id="UP000294887">
    <property type="component" value="Unassembled WGS sequence"/>
</dbReference>
<dbReference type="InterPro" id="IPR016181">
    <property type="entry name" value="Acyl_CoA_acyltransferase"/>
</dbReference>
<dbReference type="InterPro" id="IPR000182">
    <property type="entry name" value="GNAT_dom"/>
</dbReference>
<dbReference type="RefSeq" id="WP_131907703.1">
    <property type="nucleotide sequence ID" value="NZ_BAAAFU010000007.1"/>
</dbReference>
<evidence type="ECO:0000259" key="1">
    <source>
        <dbReference type="PROSITE" id="PS51186"/>
    </source>
</evidence>
<accession>A0A4R1EPK1</accession>
<gene>
    <name evidence="2" type="ORF">EV695_3967</name>
</gene>
<protein>
    <submittedName>
        <fullName evidence="2">RimJ/RimL family protein N-acetyltransferase</fullName>
    </submittedName>
</protein>
<keyword evidence="2" id="KW-0808">Transferase</keyword>
<organism evidence="2 3">
    <name type="scientific">Cocleimonas flava</name>
    <dbReference type="NCBI Taxonomy" id="634765"/>
    <lineage>
        <taxon>Bacteria</taxon>
        <taxon>Pseudomonadati</taxon>
        <taxon>Pseudomonadota</taxon>
        <taxon>Gammaproteobacteria</taxon>
        <taxon>Thiotrichales</taxon>
        <taxon>Thiotrichaceae</taxon>
        <taxon>Cocleimonas</taxon>
    </lineage>
</organism>
<dbReference type="EMBL" id="SMFQ01000005">
    <property type="protein sequence ID" value="TCJ83227.1"/>
    <property type="molecule type" value="Genomic_DNA"/>
</dbReference>
<comment type="caution">
    <text evidence="2">The sequence shown here is derived from an EMBL/GenBank/DDBJ whole genome shotgun (WGS) entry which is preliminary data.</text>
</comment>
<proteinExistence type="predicted"/>
<dbReference type="GO" id="GO:0016747">
    <property type="term" value="F:acyltransferase activity, transferring groups other than amino-acyl groups"/>
    <property type="evidence" value="ECO:0007669"/>
    <property type="project" value="InterPro"/>
</dbReference>